<feature type="domain" description="HTH tetR-type" evidence="6">
    <location>
        <begin position="4"/>
        <end position="64"/>
    </location>
</feature>
<dbReference type="GO" id="GO:0003700">
    <property type="term" value="F:DNA-binding transcription factor activity"/>
    <property type="evidence" value="ECO:0007669"/>
    <property type="project" value="TreeGrafter"/>
</dbReference>
<keyword evidence="8" id="KW-1185">Reference proteome</keyword>
<keyword evidence="3 5" id="KW-0238">DNA-binding</keyword>
<evidence type="ECO:0000259" key="6">
    <source>
        <dbReference type="PROSITE" id="PS50977"/>
    </source>
</evidence>
<keyword evidence="1" id="KW-0678">Repressor</keyword>
<dbReference type="InterPro" id="IPR036271">
    <property type="entry name" value="Tet_transcr_reg_TetR-rel_C_sf"/>
</dbReference>
<dbReference type="Pfam" id="PF00440">
    <property type="entry name" value="TetR_N"/>
    <property type="match status" value="1"/>
</dbReference>
<evidence type="ECO:0000256" key="1">
    <source>
        <dbReference type="ARBA" id="ARBA00022491"/>
    </source>
</evidence>
<keyword evidence="4" id="KW-0804">Transcription</keyword>
<evidence type="ECO:0000256" key="3">
    <source>
        <dbReference type="ARBA" id="ARBA00023125"/>
    </source>
</evidence>
<dbReference type="SUPFAM" id="SSF48498">
    <property type="entry name" value="Tetracyclin repressor-like, C-terminal domain"/>
    <property type="match status" value="1"/>
</dbReference>
<dbReference type="RefSeq" id="WP_157112698.1">
    <property type="nucleotide sequence ID" value="NZ_JAAXOO010000002.1"/>
</dbReference>
<dbReference type="Pfam" id="PF17932">
    <property type="entry name" value="TetR_C_24"/>
    <property type="match status" value="1"/>
</dbReference>
<evidence type="ECO:0000256" key="4">
    <source>
        <dbReference type="ARBA" id="ARBA00023163"/>
    </source>
</evidence>
<proteinExistence type="predicted"/>
<dbReference type="InterPro" id="IPR041490">
    <property type="entry name" value="KstR2_TetR_C"/>
</dbReference>
<evidence type="ECO:0000313" key="7">
    <source>
        <dbReference type="EMBL" id="NKY33130.1"/>
    </source>
</evidence>
<dbReference type="SUPFAM" id="SSF46689">
    <property type="entry name" value="Homeodomain-like"/>
    <property type="match status" value="1"/>
</dbReference>
<dbReference type="PROSITE" id="PS50977">
    <property type="entry name" value="HTH_TETR_2"/>
    <property type="match status" value="1"/>
</dbReference>
<feature type="DNA-binding region" description="H-T-H motif" evidence="5">
    <location>
        <begin position="27"/>
        <end position="46"/>
    </location>
</feature>
<dbReference type="InterPro" id="IPR001647">
    <property type="entry name" value="HTH_TetR"/>
</dbReference>
<protein>
    <submittedName>
        <fullName evidence="7">TetR/AcrR family transcriptional regulator</fullName>
    </submittedName>
</protein>
<keyword evidence="2" id="KW-0805">Transcription regulation</keyword>
<evidence type="ECO:0000256" key="2">
    <source>
        <dbReference type="ARBA" id="ARBA00023015"/>
    </source>
</evidence>
<evidence type="ECO:0000256" key="5">
    <source>
        <dbReference type="PROSITE-ProRule" id="PRU00335"/>
    </source>
</evidence>
<dbReference type="AlphaFoldDB" id="A0A846XEG7"/>
<dbReference type="PRINTS" id="PR00455">
    <property type="entry name" value="HTHTETR"/>
</dbReference>
<dbReference type="InterPro" id="IPR050109">
    <property type="entry name" value="HTH-type_TetR-like_transc_reg"/>
</dbReference>
<accession>A0A846XEG7</accession>
<dbReference type="Gene3D" id="1.10.10.60">
    <property type="entry name" value="Homeodomain-like"/>
    <property type="match status" value="1"/>
</dbReference>
<sequence length="207" mass="23041">MPDTDRRSSIMEHAAALFAEKGINASTVREIAGAAGILSGSLYHHFDSKDAIVETIVAEYLRALTQRYTDVVLAHSDPGARLHDLVLVSLQVMHDHPHASEIYQDNRDSFEGRERFRAVRELASSVHRTWAEVIDSGVAAGVFRSDVNPRVFHRFLRDAVFLAARWHLPTEIYRIEDLADDTARIFLDGFSARAQPAGRPPVGRGNG</sequence>
<name>A0A846XEG7_9NOCA</name>
<dbReference type="InterPro" id="IPR009057">
    <property type="entry name" value="Homeodomain-like_sf"/>
</dbReference>
<dbReference type="Gene3D" id="1.10.357.10">
    <property type="entry name" value="Tetracycline Repressor, domain 2"/>
    <property type="match status" value="1"/>
</dbReference>
<gene>
    <name evidence="7" type="ORF">HGA13_08625</name>
</gene>
<dbReference type="PANTHER" id="PTHR30055:SF175">
    <property type="entry name" value="HTH-TYPE TRANSCRIPTIONAL REPRESSOR KSTR2"/>
    <property type="match status" value="1"/>
</dbReference>
<dbReference type="PANTHER" id="PTHR30055">
    <property type="entry name" value="HTH-TYPE TRANSCRIPTIONAL REGULATOR RUTR"/>
    <property type="match status" value="1"/>
</dbReference>
<dbReference type="GO" id="GO:0000976">
    <property type="term" value="F:transcription cis-regulatory region binding"/>
    <property type="evidence" value="ECO:0007669"/>
    <property type="project" value="TreeGrafter"/>
</dbReference>
<organism evidence="7 8">
    <name type="scientific">Nocardia speluncae</name>
    <dbReference type="NCBI Taxonomy" id="419477"/>
    <lineage>
        <taxon>Bacteria</taxon>
        <taxon>Bacillati</taxon>
        <taxon>Actinomycetota</taxon>
        <taxon>Actinomycetes</taxon>
        <taxon>Mycobacteriales</taxon>
        <taxon>Nocardiaceae</taxon>
        <taxon>Nocardia</taxon>
    </lineage>
</organism>
<evidence type="ECO:0000313" key="8">
    <source>
        <dbReference type="Proteomes" id="UP000565715"/>
    </source>
</evidence>
<reference evidence="7 8" key="1">
    <citation type="submission" date="2020-04" db="EMBL/GenBank/DDBJ databases">
        <title>MicrobeNet Type strains.</title>
        <authorList>
            <person name="Nicholson A.C."/>
        </authorList>
    </citation>
    <scope>NUCLEOTIDE SEQUENCE [LARGE SCALE GENOMIC DNA]</scope>
    <source>
        <strain evidence="7 8">DSM 45078</strain>
    </source>
</reference>
<dbReference type="EMBL" id="JAAXOO010000002">
    <property type="protein sequence ID" value="NKY33130.1"/>
    <property type="molecule type" value="Genomic_DNA"/>
</dbReference>
<comment type="caution">
    <text evidence="7">The sequence shown here is derived from an EMBL/GenBank/DDBJ whole genome shotgun (WGS) entry which is preliminary data.</text>
</comment>
<dbReference type="Proteomes" id="UP000565715">
    <property type="component" value="Unassembled WGS sequence"/>
</dbReference>